<dbReference type="Pfam" id="PF14441">
    <property type="entry name" value="OTT_1508_deam"/>
    <property type="match status" value="1"/>
</dbReference>
<gene>
    <name evidence="1" type="ORF">OVA965_LOCUS34445</name>
    <name evidence="2" type="ORF">TMI583_LOCUS35368</name>
</gene>
<reference evidence="1" key="1">
    <citation type="submission" date="2021-02" db="EMBL/GenBank/DDBJ databases">
        <authorList>
            <person name="Nowell W R."/>
        </authorList>
    </citation>
    <scope>NUCLEOTIDE SEQUENCE</scope>
</reference>
<evidence type="ECO:0000313" key="1">
    <source>
        <dbReference type="EMBL" id="CAF1441075.1"/>
    </source>
</evidence>
<name>A0A8S2FE64_9BILA</name>
<comment type="caution">
    <text evidence="1">The sequence shown here is derived from an EMBL/GenBank/DDBJ whole genome shotgun (WGS) entry which is preliminary data.</text>
</comment>
<organism evidence="1 3">
    <name type="scientific">Didymodactylos carnosus</name>
    <dbReference type="NCBI Taxonomy" id="1234261"/>
    <lineage>
        <taxon>Eukaryota</taxon>
        <taxon>Metazoa</taxon>
        <taxon>Spiralia</taxon>
        <taxon>Gnathifera</taxon>
        <taxon>Rotifera</taxon>
        <taxon>Eurotatoria</taxon>
        <taxon>Bdelloidea</taxon>
        <taxon>Philodinida</taxon>
        <taxon>Philodinidae</taxon>
        <taxon>Didymodactylos</taxon>
    </lineage>
</organism>
<dbReference type="EMBL" id="CAJNOK010028912">
    <property type="protein sequence ID" value="CAF1441075.1"/>
    <property type="molecule type" value="Genomic_DNA"/>
</dbReference>
<proteinExistence type="predicted"/>
<protein>
    <submittedName>
        <fullName evidence="1">Uncharacterized protein</fullName>
    </submittedName>
</protein>
<dbReference type="Proteomes" id="UP000682733">
    <property type="component" value="Unassembled WGS sequence"/>
</dbReference>
<dbReference type="EMBL" id="CAJOBA010050727">
    <property type="protein sequence ID" value="CAF4237488.1"/>
    <property type="molecule type" value="Genomic_DNA"/>
</dbReference>
<dbReference type="AlphaFoldDB" id="A0A8S2FE64"/>
<sequence length="440" mass="51801">MTSTFYNNLLISSIFPHKTEKCSIISPPTKRHSFLNGLALLLNGSNQCTSVYPWFEKKQILIARNESITNDDENYFDCFFGLIRIYSRFCLTLDEEGMSDTYSILKQTIFQYNKDKCIKRILNPLFNDALSNFEKLPNYDTDKICENISIEKQKKDIFSQRDSIRKSRNTVGIKTIEKFQGCCQLLYHSDIFRSIVSYIYYINNSNVRGYDRILYYLDKVSAHMRSLDLILKCLEQRKLEYGETYKNIQWYFIKPIENIVELNETPSSSFDKIWSACGLPDDQTKVDFKCEYIKDKFDTYDSTLKLSTCLHCEIRIIDYLIENNIHEVRDNDIEIGVAKLSCYPCSLYIEKLNAKYDRNFCVAVLTTRGKIYAKWAFRNNEDEIIKNHVGVQLCTLIKKELERTHPKKSEYSDKQEAVVDDDDIDNKYMHRGINAYYKHQ</sequence>
<evidence type="ECO:0000313" key="2">
    <source>
        <dbReference type="EMBL" id="CAF4237488.1"/>
    </source>
</evidence>
<dbReference type="Proteomes" id="UP000677228">
    <property type="component" value="Unassembled WGS sequence"/>
</dbReference>
<accession>A0A8S2FE64</accession>
<dbReference type="InterPro" id="IPR027796">
    <property type="entry name" value="OTT_1508_deam-like"/>
</dbReference>
<evidence type="ECO:0000313" key="3">
    <source>
        <dbReference type="Proteomes" id="UP000677228"/>
    </source>
</evidence>